<evidence type="ECO:0000256" key="2">
    <source>
        <dbReference type="ARBA" id="ARBA00004456"/>
    </source>
</evidence>
<evidence type="ECO:0000256" key="9">
    <source>
        <dbReference type="ARBA" id="ARBA00023078"/>
    </source>
</evidence>
<evidence type="ECO:0000313" key="16">
    <source>
        <dbReference type="EMBL" id="ARW60519.1"/>
    </source>
</evidence>
<protein>
    <recommendedName>
        <fullName evidence="12">Cytochrome c-553</fullName>
    </recommendedName>
    <alternativeName>
        <fullName evidence="11">Cytochrome c553</fullName>
    </alternativeName>
    <alternativeName>
        <fullName evidence="10">Soluble cytochrome f</fullName>
    </alternativeName>
</protein>
<evidence type="ECO:0000256" key="12">
    <source>
        <dbReference type="ARBA" id="ARBA00033211"/>
    </source>
</evidence>
<evidence type="ECO:0000256" key="14">
    <source>
        <dbReference type="SAM" id="SignalP"/>
    </source>
</evidence>
<dbReference type="Gene3D" id="1.10.760.10">
    <property type="entry name" value="Cytochrome c-like domain"/>
    <property type="match status" value="1"/>
</dbReference>
<accession>A0A1Z1M369</accession>
<dbReference type="GO" id="GO:0005506">
    <property type="term" value="F:iron ion binding"/>
    <property type="evidence" value="ECO:0007669"/>
    <property type="project" value="InterPro"/>
</dbReference>
<dbReference type="PROSITE" id="PS51007">
    <property type="entry name" value="CYTC"/>
    <property type="match status" value="1"/>
</dbReference>
<keyword evidence="16" id="KW-0150">Chloroplast</keyword>
<sequence>MKPFFSLFLSLFTILILSSNLVSAQEVDLDAGEQLFSQNCTACHDGGNNSVNPLKNLKLDALNKYGKDSIDAIVNQVKNGAGPMPAFADRLSEDDISNIANYVLNQAKNNSW</sequence>
<evidence type="ECO:0000256" key="3">
    <source>
        <dbReference type="ARBA" id="ARBA00009650"/>
    </source>
</evidence>
<dbReference type="PRINTS" id="PR00605">
    <property type="entry name" value="CYTCHROMECIC"/>
</dbReference>
<dbReference type="GO" id="GO:0020037">
    <property type="term" value="F:heme binding"/>
    <property type="evidence" value="ECO:0007669"/>
    <property type="project" value="InterPro"/>
</dbReference>
<feature type="chain" id="PRO_5012803022" description="Cytochrome c-553" evidence="14">
    <location>
        <begin position="25"/>
        <end position="112"/>
    </location>
</feature>
<evidence type="ECO:0000256" key="11">
    <source>
        <dbReference type="ARBA" id="ARBA00031247"/>
    </source>
</evidence>
<evidence type="ECO:0000256" key="4">
    <source>
        <dbReference type="ARBA" id="ARBA00022448"/>
    </source>
</evidence>
<dbReference type="AlphaFoldDB" id="A0A1Z1M369"/>
<keyword evidence="4" id="KW-0813">Transport</keyword>
<keyword evidence="8 13" id="KW-0408">Iron</keyword>
<evidence type="ECO:0000256" key="10">
    <source>
        <dbReference type="ARBA" id="ARBA00030448"/>
    </source>
</evidence>
<dbReference type="GO" id="GO:0009055">
    <property type="term" value="F:electron transfer activity"/>
    <property type="evidence" value="ECO:0007669"/>
    <property type="project" value="InterPro"/>
</dbReference>
<geneLocation type="chloroplast" evidence="16"/>
<dbReference type="InterPro" id="IPR008168">
    <property type="entry name" value="Cyt_C_IC"/>
</dbReference>
<comment type="function">
    <text evidence="1">Functions as an electron carrier between membrane-bound cytochrome b6-f and photosystem I in oxygenic photosynthesis.</text>
</comment>
<dbReference type="Pfam" id="PF13442">
    <property type="entry name" value="Cytochrome_CBB3"/>
    <property type="match status" value="1"/>
</dbReference>
<dbReference type="InterPro" id="IPR009056">
    <property type="entry name" value="Cyt_c-like_dom"/>
</dbReference>
<evidence type="ECO:0000259" key="15">
    <source>
        <dbReference type="PROSITE" id="PS51007"/>
    </source>
</evidence>
<dbReference type="PANTHER" id="PTHR34688">
    <property type="entry name" value="CYTOCHROME C6, CHLOROPLASTIC"/>
    <property type="match status" value="1"/>
</dbReference>
<organism evidence="16">
    <name type="scientific">Polysiphonia sp</name>
    <dbReference type="NCBI Taxonomy" id="1967842"/>
    <lineage>
        <taxon>Eukaryota</taxon>
        <taxon>Rhodophyta</taxon>
        <taxon>Florideophyceae</taxon>
        <taxon>Rhodymeniophycidae</taxon>
        <taxon>Ceramiales</taxon>
        <taxon>Rhodomelaceae</taxon>
        <taxon>Polysiphonioideae</taxon>
        <taxon>Polysiphonia</taxon>
    </lineage>
</organism>
<keyword evidence="14" id="KW-0732">Signal</keyword>
<keyword evidence="6 13" id="KW-0479">Metal-binding</keyword>
<proteinExistence type="inferred from homology"/>
<keyword evidence="5 13" id="KW-0349">Heme</keyword>
<evidence type="ECO:0000256" key="5">
    <source>
        <dbReference type="ARBA" id="ARBA00022617"/>
    </source>
</evidence>
<dbReference type="GO" id="GO:0009543">
    <property type="term" value="C:chloroplast thylakoid lumen"/>
    <property type="evidence" value="ECO:0007669"/>
    <property type="project" value="UniProtKB-SubCell"/>
</dbReference>
<reference evidence="16" key="1">
    <citation type="journal article" date="2017" name="J. Phycol.">
        <title>Analysis of chloroplast genomes and a supermatrix inform reclassification of the Rhodomelaceae (Rhodophyta).</title>
        <authorList>
            <person name="Diaz-Tapia P."/>
            <person name="Maggs C.A."/>
            <person name="West J.A."/>
            <person name="Verbruggen H."/>
        </authorList>
    </citation>
    <scope>NUCLEOTIDE SEQUENCE</scope>
    <source>
        <strain evidence="16">JH1432</strain>
    </source>
</reference>
<name>A0A1Z1M369_9FLOR</name>
<evidence type="ECO:0000256" key="1">
    <source>
        <dbReference type="ARBA" id="ARBA00002347"/>
    </source>
</evidence>
<evidence type="ECO:0000256" key="6">
    <source>
        <dbReference type="ARBA" id="ARBA00022723"/>
    </source>
</evidence>
<evidence type="ECO:0000256" key="13">
    <source>
        <dbReference type="PROSITE-ProRule" id="PRU00433"/>
    </source>
</evidence>
<keyword evidence="16" id="KW-0934">Plastid</keyword>
<dbReference type="InterPro" id="IPR036909">
    <property type="entry name" value="Cyt_c-like_dom_sf"/>
</dbReference>
<keyword evidence="7" id="KW-0249">Electron transport</keyword>
<keyword evidence="9" id="KW-0793">Thylakoid</keyword>
<evidence type="ECO:0000256" key="8">
    <source>
        <dbReference type="ARBA" id="ARBA00023004"/>
    </source>
</evidence>
<feature type="domain" description="Cytochrome c" evidence="15">
    <location>
        <begin position="27"/>
        <end position="107"/>
    </location>
</feature>
<dbReference type="EMBL" id="MF101414">
    <property type="protein sequence ID" value="ARW60519.1"/>
    <property type="molecule type" value="Genomic_DNA"/>
</dbReference>
<comment type="subcellular location">
    <subcellularLocation>
        <location evidence="2">Plastid</location>
        <location evidence="2">Chloroplast thylakoid lumen</location>
    </subcellularLocation>
</comment>
<dbReference type="InterPro" id="IPR023655">
    <property type="entry name" value="Cyt_C6"/>
</dbReference>
<dbReference type="PANTHER" id="PTHR34688:SF2">
    <property type="entry name" value="CYTOCHROME C6, CHLOROPLASTIC"/>
    <property type="match status" value="1"/>
</dbReference>
<gene>
    <name evidence="16" type="primary">petJ</name>
</gene>
<comment type="similarity">
    <text evidence="3">Belongs to the cytochrome c family. PetJ subfamily.</text>
</comment>
<evidence type="ECO:0000256" key="7">
    <source>
        <dbReference type="ARBA" id="ARBA00022982"/>
    </source>
</evidence>
<feature type="signal peptide" evidence="14">
    <location>
        <begin position="1"/>
        <end position="24"/>
    </location>
</feature>
<dbReference type="SUPFAM" id="SSF46626">
    <property type="entry name" value="Cytochrome c"/>
    <property type="match status" value="1"/>
</dbReference>